<accession>A0A4R4ZVN6</accession>
<dbReference type="SUPFAM" id="SSF47413">
    <property type="entry name" value="lambda repressor-like DNA-binding domains"/>
    <property type="match status" value="1"/>
</dbReference>
<dbReference type="EMBL" id="SMKU01000530">
    <property type="protein sequence ID" value="TDD62436.1"/>
    <property type="molecule type" value="Genomic_DNA"/>
</dbReference>
<evidence type="ECO:0000259" key="2">
    <source>
        <dbReference type="PROSITE" id="PS50943"/>
    </source>
</evidence>
<evidence type="ECO:0000313" key="3">
    <source>
        <dbReference type="EMBL" id="TDD62436.1"/>
    </source>
</evidence>
<dbReference type="PANTHER" id="PTHR46797">
    <property type="entry name" value="HTH-TYPE TRANSCRIPTIONAL REGULATOR"/>
    <property type="match status" value="1"/>
</dbReference>
<gene>
    <name evidence="3" type="ORF">E1298_44675</name>
</gene>
<dbReference type="SMART" id="SM00530">
    <property type="entry name" value="HTH_XRE"/>
    <property type="match status" value="1"/>
</dbReference>
<dbReference type="GO" id="GO:0003677">
    <property type="term" value="F:DNA binding"/>
    <property type="evidence" value="ECO:0007669"/>
    <property type="project" value="UniProtKB-KW"/>
</dbReference>
<dbReference type="Gene3D" id="1.10.260.40">
    <property type="entry name" value="lambda repressor-like DNA-binding domains"/>
    <property type="match status" value="1"/>
</dbReference>
<proteinExistence type="predicted"/>
<comment type="caution">
    <text evidence="3">The sequence shown here is derived from an EMBL/GenBank/DDBJ whole genome shotgun (WGS) entry which is preliminary data.</text>
</comment>
<sequence length="122" mass="13663">MEPARYRVTRDEIASALRKLREEAGLTGETVARRAGMSPGKLSKVENGRTKPTVQDVDRILTAIGVFGEVKDEFLNAARIAATEEKAWRLYRRLGLPKHQAEIRAIEVFPARLIRVVGHSRA</sequence>
<reference evidence="3 4" key="1">
    <citation type="submission" date="2019-03" db="EMBL/GenBank/DDBJ databases">
        <title>Draft genome sequences of novel Actinobacteria.</title>
        <authorList>
            <person name="Sahin N."/>
            <person name="Ay H."/>
            <person name="Saygin H."/>
        </authorList>
    </citation>
    <scope>NUCLEOTIDE SEQUENCE [LARGE SCALE GENOMIC DNA]</scope>
    <source>
        <strain evidence="3 4">H3C3</strain>
    </source>
</reference>
<dbReference type="InterPro" id="IPR050807">
    <property type="entry name" value="TransReg_Diox_bact_type"/>
</dbReference>
<dbReference type="Proteomes" id="UP000294513">
    <property type="component" value="Unassembled WGS sequence"/>
</dbReference>
<keyword evidence="1" id="KW-0238">DNA-binding</keyword>
<protein>
    <submittedName>
        <fullName evidence="3">XRE family transcriptional regulator</fullName>
    </submittedName>
</protein>
<feature type="domain" description="HTH cro/C1-type" evidence="2">
    <location>
        <begin position="17"/>
        <end position="70"/>
    </location>
</feature>
<dbReference type="Pfam" id="PF13560">
    <property type="entry name" value="HTH_31"/>
    <property type="match status" value="1"/>
</dbReference>
<keyword evidence="4" id="KW-1185">Reference proteome</keyword>
<dbReference type="GO" id="GO:0003700">
    <property type="term" value="F:DNA-binding transcription factor activity"/>
    <property type="evidence" value="ECO:0007669"/>
    <property type="project" value="TreeGrafter"/>
</dbReference>
<dbReference type="AlphaFoldDB" id="A0A4R4ZVN6"/>
<evidence type="ECO:0000313" key="4">
    <source>
        <dbReference type="Proteomes" id="UP000294513"/>
    </source>
</evidence>
<dbReference type="PROSITE" id="PS50943">
    <property type="entry name" value="HTH_CROC1"/>
    <property type="match status" value="1"/>
</dbReference>
<dbReference type="GO" id="GO:0005829">
    <property type="term" value="C:cytosol"/>
    <property type="evidence" value="ECO:0007669"/>
    <property type="project" value="TreeGrafter"/>
</dbReference>
<dbReference type="InterPro" id="IPR001387">
    <property type="entry name" value="Cro/C1-type_HTH"/>
</dbReference>
<dbReference type="InterPro" id="IPR010982">
    <property type="entry name" value="Lambda_DNA-bd_dom_sf"/>
</dbReference>
<dbReference type="OrthoDB" id="4966777at2"/>
<name>A0A4R4ZVN6_9ACTN</name>
<dbReference type="CDD" id="cd00093">
    <property type="entry name" value="HTH_XRE"/>
    <property type="match status" value="1"/>
</dbReference>
<evidence type="ECO:0000256" key="1">
    <source>
        <dbReference type="ARBA" id="ARBA00023125"/>
    </source>
</evidence>
<dbReference type="PANTHER" id="PTHR46797:SF1">
    <property type="entry name" value="METHYLPHOSPHONATE SYNTHASE"/>
    <property type="match status" value="1"/>
</dbReference>
<organism evidence="3 4">
    <name type="scientific">Actinomadura rubrisoli</name>
    <dbReference type="NCBI Taxonomy" id="2530368"/>
    <lineage>
        <taxon>Bacteria</taxon>
        <taxon>Bacillati</taxon>
        <taxon>Actinomycetota</taxon>
        <taxon>Actinomycetes</taxon>
        <taxon>Streptosporangiales</taxon>
        <taxon>Thermomonosporaceae</taxon>
        <taxon>Actinomadura</taxon>
    </lineage>
</organism>